<dbReference type="eggNOG" id="COG1132">
    <property type="taxonomic scope" value="Bacteria"/>
</dbReference>
<organism evidence="11 12">
    <name type="scientific">Comamonas testosteroni (strain DSM 14576 / KF-1)</name>
    <name type="common">Pseudomonas testosteroni</name>
    <dbReference type="NCBI Taxonomy" id="399795"/>
    <lineage>
        <taxon>Bacteria</taxon>
        <taxon>Pseudomonadati</taxon>
        <taxon>Pseudomonadota</taxon>
        <taxon>Betaproteobacteria</taxon>
        <taxon>Burkholderiales</taxon>
        <taxon>Comamonadaceae</taxon>
        <taxon>Comamonas</taxon>
    </lineage>
</organism>
<evidence type="ECO:0000259" key="10">
    <source>
        <dbReference type="PROSITE" id="PS50929"/>
    </source>
</evidence>
<dbReference type="InterPro" id="IPR027417">
    <property type="entry name" value="P-loop_NTPase"/>
</dbReference>
<evidence type="ECO:0000256" key="8">
    <source>
        <dbReference type="SAM" id="Phobius"/>
    </source>
</evidence>
<proteinExistence type="predicted"/>
<evidence type="ECO:0000256" key="6">
    <source>
        <dbReference type="ARBA" id="ARBA00022989"/>
    </source>
</evidence>
<feature type="transmembrane region" description="Helical" evidence="8">
    <location>
        <begin position="52"/>
        <end position="76"/>
    </location>
</feature>
<comment type="subcellular location">
    <subcellularLocation>
        <location evidence="1">Cell membrane</location>
        <topology evidence="1">Multi-pass membrane protein</topology>
    </subcellularLocation>
</comment>
<feature type="domain" description="ABC transmembrane type-1" evidence="10">
    <location>
        <begin position="23"/>
        <end position="294"/>
    </location>
</feature>
<dbReference type="InterPro" id="IPR039421">
    <property type="entry name" value="Type_1_exporter"/>
</dbReference>
<dbReference type="InterPro" id="IPR017871">
    <property type="entry name" value="ABC_transporter-like_CS"/>
</dbReference>
<dbReference type="SUPFAM" id="SSF90123">
    <property type="entry name" value="ABC transporter transmembrane region"/>
    <property type="match status" value="1"/>
</dbReference>
<evidence type="ECO:0000256" key="2">
    <source>
        <dbReference type="ARBA" id="ARBA00022475"/>
    </source>
</evidence>
<dbReference type="GO" id="GO:0005886">
    <property type="term" value="C:plasma membrane"/>
    <property type="evidence" value="ECO:0007669"/>
    <property type="project" value="UniProtKB-SubCell"/>
</dbReference>
<keyword evidence="6 8" id="KW-1133">Transmembrane helix</keyword>
<dbReference type="PANTHER" id="PTHR24221">
    <property type="entry name" value="ATP-BINDING CASSETTE SUB-FAMILY B"/>
    <property type="match status" value="1"/>
</dbReference>
<dbReference type="PANTHER" id="PTHR24221:SF654">
    <property type="entry name" value="ATP-BINDING CASSETTE SUB-FAMILY B MEMBER 6"/>
    <property type="match status" value="1"/>
</dbReference>
<evidence type="ECO:0000256" key="7">
    <source>
        <dbReference type="ARBA" id="ARBA00023136"/>
    </source>
</evidence>
<dbReference type="PROSITE" id="PS00211">
    <property type="entry name" value="ABC_TRANSPORTER_1"/>
    <property type="match status" value="1"/>
</dbReference>
<dbReference type="Gene3D" id="1.20.1560.10">
    <property type="entry name" value="ABC transporter type 1, transmembrane domain"/>
    <property type="match status" value="1"/>
</dbReference>
<dbReference type="GO" id="GO:0140359">
    <property type="term" value="F:ABC-type transporter activity"/>
    <property type="evidence" value="ECO:0007669"/>
    <property type="project" value="InterPro"/>
</dbReference>
<reference evidence="11 12" key="1">
    <citation type="journal article" date="2004" name="Appl. Environ. Microbiol.">
        <title>Mineralization of individual congeners of linear alkylbenzenesulfonate by defined pairs of heterotrophic bacteria.</title>
        <authorList>
            <person name="Schleheck D."/>
            <person name="Knepper T.P."/>
            <person name="Fischer K."/>
            <person name="Cook A.M."/>
        </authorList>
    </citation>
    <scope>NUCLEOTIDE SEQUENCE [LARGE SCALE GENOMIC DNA]</scope>
    <source>
        <strain evidence="12">DSM 14576 / KF-1</strain>
    </source>
</reference>
<dbReference type="SMART" id="SM00382">
    <property type="entry name" value="AAA"/>
    <property type="match status" value="1"/>
</dbReference>
<dbReference type="Gene3D" id="3.40.50.300">
    <property type="entry name" value="P-loop containing nucleotide triphosphate hydrolases"/>
    <property type="match status" value="1"/>
</dbReference>
<feature type="transmembrane region" description="Helical" evidence="8">
    <location>
        <begin position="236"/>
        <end position="259"/>
    </location>
</feature>
<dbReference type="PROSITE" id="PS50893">
    <property type="entry name" value="ABC_TRANSPORTER_2"/>
    <property type="match status" value="1"/>
</dbReference>
<dbReference type="Pfam" id="PF00005">
    <property type="entry name" value="ABC_tran"/>
    <property type="match status" value="1"/>
</dbReference>
<dbReference type="OrthoDB" id="8773773at2"/>
<evidence type="ECO:0000256" key="5">
    <source>
        <dbReference type="ARBA" id="ARBA00022840"/>
    </source>
</evidence>
<accession>B7WVU7</accession>
<feature type="domain" description="ABC transporter" evidence="9">
    <location>
        <begin position="325"/>
        <end position="532"/>
    </location>
</feature>
<keyword evidence="5" id="KW-0067">ATP-binding</keyword>
<sequence precursor="true">MMPKRFTQGALAPALRPVLAWLAAATLAAVLSALALLAALWALVQFVADLGIGWVITALGLWVVGASMASLASWLSHRAEADFAARLRRQLASHLVRLPASTLARQGSDALRRLVSDDIAALHHMTAHLPSEIAIFAIVPPASIALLLAMAGPAALWALLPGVLAALYYLVWMPRVSARHGAERMRVMGDITTAVDDYARGIRIHRLYGVQSGALAAYHDAAGRFTRGMVAWVGKVATPAAVAVALLQAAATFAIAYAVTGAHDAAALAAALFFSLAIVTPALRLGHGLDYVAAGRAAAGRLAALLQEPALPAGAAPLPEGAPELTVKDAVLAVDGRRLLDGLQHRFAPGTLTAVTGPSGAGKTTLLRVLAGLEPLDEGAILLAGTDIAALGAQARQSACLFIPQGGDVLPATVRENLALSAPDACDECMVEALARARIDVSLEADAMRLSGGERQRVGLARAFLAPAPVILIDEPTSALDDATATRLVMALRVLTHERGLTLVMVTHDLALAACADVRLDLKPAMQPEVQP</sequence>
<evidence type="ECO:0000313" key="11">
    <source>
        <dbReference type="EMBL" id="EED67719.1"/>
    </source>
</evidence>
<dbReference type="PROSITE" id="PS50929">
    <property type="entry name" value="ABC_TM1F"/>
    <property type="match status" value="1"/>
</dbReference>
<dbReference type="RefSeq" id="WP_003055549.1">
    <property type="nucleotide sequence ID" value="NZ_AAUJ02000001.1"/>
</dbReference>
<keyword evidence="2" id="KW-1003">Cell membrane</keyword>
<name>B7WVU7_COMTK</name>
<keyword evidence="7 8" id="KW-0472">Membrane</keyword>
<dbReference type="GO" id="GO:0005524">
    <property type="term" value="F:ATP binding"/>
    <property type="evidence" value="ECO:0007669"/>
    <property type="project" value="UniProtKB-KW"/>
</dbReference>
<dbReference type="InterPro" id="IPR011527">
    <property type="entry name" value="ABC1_TM_dom"/>
</dbReference>
<dbReference type="AlphaFoldDB" id="B7WVU7"/>
<evidence type="ECO:0000313" key="12">
    <source>
        <dbReference type="Proteomes" id="UP000003039"/>
    </source>
</evidence>
<dbReference type="InterPro" id="IPR036640">
    <property type="entry name" value="ABC1_TM_sf"/>
</dbReference>
<evidence type="ECO:0000259" key="9">
    <source>
        <dbReference type="PROSITE" id="PS50893"/>
    </source>
</evidence>
<keyword evidence="3 8" id="KW-0812">Transmembrane</keyword>
<dbReference type="InterPro" id="IPR003439">
    <property type="entry name" value="ABC_transporter-like_ATP-bd"/>
</dbReference>
<dbReference type="GO" id="GO:0016887">
    <property type="term" value="F:ATP hydrolysis activity"/>
    <property type="evidence" value="ECO:0007669"/>
    <property type="project" value="InterPro"/>
</dbReference>
<evidence type="ECO:0000256" key="4">
    <source>
        <dbReference type="ARBA" id="ARBA00022741"/>
    </source>
</evidence>
<feature type="transmembrane region" description="Helical" evidence="8">
    <location>
        <begin position="133"/>
        <end position="151"/>
    </location>
</feature>
<gene>
    <name evidence="11" type="ORF">CtesDRAFT_PD2665</name>
</gene>
<evidence type="ECO:0000256" key="1">
    <source>
        <dbReference type="ARBA" id="ARBA00004651"/>
    </source>
</evidence>
<dbReference type="EMBL" id="AAUJ02000001">
    <property type="protein sequence ID" value="EED67719.1"/>
    <property type="molecule type" value="Genomic_DNA"/>
</dbReference>
<protein>
    <submittedName>
        <fullName evidence="11">ABC transporter related</fullName>
    </submittedName>
</protein>
<dbReference type="InterPro" id="IPR003593">
    <property type="entry name" value="AAA+_ATPase"/>
</dbReference>
<keyword evidence="4" id="KW-0547">Nucleotide-binding</keyword>
<dbReference type="SUPFAM" id="SSF52540">
    <property type="entry name" value="P-loop containing nucleoside triphosphate hydrolases"/>
    <property type="match status" value="1"/>
</dbReference>
<feature type="transmembrane region" description="Helical" evidence="8">
    <location>
        <begin position="157"/>
        <end position="176"/>
    </location>
</feature>
<comment type="caution">
    <text evidence="11">The sequence shown here is derived from an EMBL/GenBank/DDBJ whole genome shotgun (WGS) entry which is preliminary data.</text>
</comment>
<feature type="transmembrane region" description="Helical" evidence="8">
    <location>
        <begin position="265"/>
        <end position="286"/>
    </location>
</feature>
<evidence type="ECO:0000256" key="3">
    <source>
        <dbReference type="ARBA" id="ARBA00022692"/>
    </source>
</evidence>
<dbReference type="Proteomes" id="UP000003039">
    <property type="component" value="Unassembled WGS sequence"/>
</dbReference>